<feature type="region of interest" description="Disordered" evidence="1">
    <location>
        <begin position="1"/>
        <end position="26"/>
    </location>
</feature>
<name>A0A6P8KHT6_DROMA</name>
<sequence>MKRLSRRPVSDEQKAQMGTQTHEKGTIEVFLSVATVSSLLRSRWLTHPQVQTEPQSQDPKDQQDQLKDKKQDLELKPEPPPEVESGAQCDNEQSDTYAGPTPSTSANAVKGLPIEGDAAKLKALASRRQQIASLLTRLGDGSEGEGESNQIVMELLGSGDNHSLLQPHSAIERVSKQLLHVLREQTLTEAGIFVGNERYRLFKGVLQNYAKIYAARHFMEQLPQLDQLGPDAGAERELFARVVAEEVLQIPQLLRQLRSSLAKMEFFNEDTAFKAYLEVRCHPQARILCELMLTRISRVFLCIVSSPFFLDFTEHELTYILRNCYLSVNSEIEIFLSVVLWLEHNWLERGECAERILAEVHFALMPTWYLCTLDRSNRCHHFARVIHSPGVHRLIAAGLEDAITLKSKPRFSGAAGHRQRKPQEETLMGRDWIVDTECSHHHKSHCEQFVYPTYDEFKKYLAKIICCAPNCWRTFRPAQEVYRRDFRCCSMPHSN</sequence>
<gene>
    <name evidence="4" type="primary">LOC117146423</name>
</gene>
<feature type="domain" description="BACK" evidence="2">
    <location>
        <begin position="276"/>
        <end position="374"/>
    </location>
</feature>
<dbReference type="PANTHER" id="PTHR22667">
    <property type="entry name" value="AT01380P-RELATED"/>
    <property type="match status" value="1"/>
</dbReference>
<dbReference type="Pfam" id="PF15881">
    <property type="entry name" value="DUF4734"/>
    <property type="match status" value="1"/>
</dbReference>
<dbReference type="AlphaFoldDB" id="A0A6P8KHT6"/>
<dbReference type="InterPro" id="IPR011705">
    <property type="entry name" value="BACK"/>
</dbReference>
<evidence type="ECO:0000313" key="4">
    <source>
        <dbReference type="RefSeq" id="XP_033168518.1"/>
    </source>
</evidence>
<dbReference type="InterPro" id="IPR031750">
    <property type="entry name" value="DUF4734"/>
</dbReference>
<dbReference type="Proteomes" id="UP000515162">
    <property type="component" value="Chromosome X"/>
</dbReference>
<dbReference type="Gene3D" id="1.25.40.420">
    <property type="match status" value="1"/>
</dbReference>
<protein>
    <submittedName>
        <fullName evidence="4">Uncharacterized protein LOC117146423</fullName>
    </submittedName>
</protein>
<keyword evidence="3" id="KW-1185">Reference proteome</keyword>
<reference evidence="4" key="1">
    <citation type="submission" date="2025-08" db="UniProtKB">
        <authorList>
            <consortium name="RefSeq"/>
        </authorList>
    </citation>
    <scope>IDENTIFICATION</scope>
    <source>
        <strain evidence="4">Mau12</strain>
        <tissue evidence="4">Whole Body</tissue>
    </source>
</reference>
<feature type="compositionally biased region" description="Basic and acidic residues" evidence="1">
    <location>
        <begin position="58"/>
        <end position="79"/>
    </location>
</feature>
<dbReference type="SMART" id="SM00875">
    <property type="entry name" value="BACK"/>
    <property type="match status" value="1"/>
</dbReference>
<dbReference type="PANTHER" id="PTHR22667:SF0">
    <property type="entry name" value="AT01380P-RELATED"/>
    <property type="match status" value="1"/>
</dbReference>
<evidence type="ECO:0000259" key="2">
    <source>
        <dbReference type="SMART" id="SM00875"/>
    </source>
</evidence>
<feature type="region of interest" description="Disordered" evidence="1">
    <location>
        <begin position="47"/>
        <end position="110"/>
    </location>
</feature>
<dbReference type="GeneID" id="117146423"/>
<organism evidence="3 4">
    <name type="scientific">Drosophila mauritiana</name>
    <name type="common">Fruit fly</name>
    <dbReference type="NCBI Taxonomy" id="7226"/>
    <lineage>
        <taxon>Eukaryota</taxon>
        <taxon>Metazoa</taxon>
        <taxon>Ecdysozoa</taxon>
        <taxon>Arthropoda</taxon>
        <taxon>Hexapoda</taxon>
        <taxon>Insecta</taxon>
        <taxon>Pterygota</taxon>
        <taxon>Neoptera</taxon>
        <taxon>Endopterygota</taxon>
        <taxon>Diptera</taxon>
        <taxon>Brachycera</taxon>
        <taxon>Muscomorpha</taxon>
        <taxon>Ephydroidea</taxon>
        <taxon>Drosophilidae</taxon>
        <taxon>Drosophila</taxon>
        <taxon>Sophophora</taxon>
    </lineage>
</organism>
<feature type="compositionally biased region" description="Polar residues" evidence="1">
    <location>
        <begin position="88"/>
        <end position="107"/>
    </location>
</feature>
<evidence type="ECO:0000256" key="1">
    <source>
        <dbReference type="SAM" id="MobiDB-lite"/>
    </source>
</evidence>
<accession>A0A6P8KHT6</accession>
<dbReference type="Pfam" id="PF07707">
    <property type="entry name" value="BACK"/>
    <property type="match status" value="1"/>
</dbReference>
<dbReference type="RefSeq" id="XP_033168518.1">
    <property type="nucleotide sequence ID" value="XM_033312627.1"/>
</dbReference>
<evidence type="ECO:0000313" key="3">
    <source>
        <dbReference type="Proteomes" id="UP000515162"/>
    </source>
</evidence>
<proteinExistence type="predicted"/>